<dbReference type="EMBL" id="FWXO01000003">
    <property type="protein sequence ID" value="SMC61694.1"/>
    <property type="molecule type" value="Genomic_DNA"/>
</dbReference>
<dbReference type="Proteomes" id="UP000192360">
    <property type="component" value="Unassembled WGS sequence"/>
</dbReference>
<keyword evidence="1" id="KW-0732">Signal</keyword>
<accession>A0A1W2AM64</accession>
<organism evidence="2 3">
    <name type="scientific">Cellulophaga tyrosinoxydans</name>
    <dbReference type="NCBI Taxonomy" id="504486"/>
    <lineage>
        <taxon>Bacteria</taxon>
        <taxon>Pseudomonadati</taxon>
        <taxon>Bacteroidota</taxon>
        <taxon>Flavobacteriia</taxon>
        <taxon>Flavobacteriales</taxon>
        <taxon>Flavobacteriaceae</taxon>
        <taxon>Cellulophaga</taxon>
    </lineage>
</organism>
<feature type="chain" id="PRO_5012913020" evidence="1">
    <location>
        <begin position="25"/>
        <end position="504"/>
    </location>
</feature>
<dbReference type="AlphaFoldDB" id="A0A1W2AM64"/>
<dbReference type="Pfam" id="PF12771">
    <property type="entry name" value="SusD-like_2"/>
    <property type="match status" value="1"/>
</dbReference>
<dbReference type="RefSeq" id="WP_084061387.1">
    <property type="nucleotide sequence ID" value="NZ_FWXO01000003.1"/>
</dbReference>
<dbReference type="PROSITE" id="PS51257">
    <property type="entry name" value="PROKAR_LIPOPROTEIN"/>
    <property type="match status" value="1"/>
</dbReference>
<dbReference type="SUPFAM" id="SSF48452">
    <property type="entry name" value="TPR-like"/>
    <property type="match status" value="1"/>
</dbReference>
<reference evidence="2 3" key="1">
    <citation type="submission" date="2017-04" db="EMBL/GenBank/DDBJ databases">
        <authorList>
            <person name="Afonso C.L."/>
            <person name="Miller P.J."/>
            <person name="Scott M.A."/>
            <person name="Spackman E."/>
            <person name="Goraichik I."/>
            <person name="Dimitrov K.M."/>
            <person name="Suarez D.L."/>
            <person name="Swayne D.E."/>
        </authorList>
    </citation>
    <scope>NUCLEOTIDE SEQUENCE [LARGE SCALE GENOMIC DNA]</scope>
    <source>
        <strain evidence="2 3">DSM 21164</strain>
    </source>
</reference>
<protein>
    <submittedName>
        <fullName evidence="2">Starch-binding associating with outer membrane</fullName>
    </submittedName>
</protein>
<proteinExistence type="predicted"/>
<dbReference type="Gene3D" id="1.25.40.390">
    <property type="match status" value="1"/>
</dbReference>
<name>A0A1W2AM64_9FLAO</name>
<keyword evidence="3" id="KW-1185">Reference proteome</keyword>
<evidence type="ECO:0000313" key="2">
    <source>
        <dbReference type="EMBL" id="SMC61694.1"/>
    </source>
</evidence>
<sequence>MKTNKFITFTLLILSMLVVSVSCSEFLDVNENPNDPAISTPSLTLPVAQASLASLNATSMTYLGQSIAYNWATPSNWSANGDLTRYAITTGFYSNIFETSYVNIFKNLTYIETYEDPTGAVDYSAYQVISKTLKGFQYQYLVDLYGDVPYTEANQRGANTTPKYDDAETVYKANIDALTAAANLALNLPSNAENPDTKDIIFGGDMQHWAEFANTIKLRMLVRLSNTGQDAYIREQIALIDANGAGYITADVNSNPGYSDAENRQSPFYGYFRNVNTNLQTNRGDYTVGSDFTIDYLTNTNDDRLERLYTGAANGGAFKGAPQSTILPGTGFTSDDLAKVGPGLLKSADQDQPIMLLSEALLLQSEAIVRGYIAGTDADAQALYEEAIEESYIYLGVGATNAASVTAAQTYYGQNTNNISWAASSDKIAAIINQKWIALNGTSSIELWIEKTRTGFPANLPIPAESGGVRPVSLLYPSSEIGRNSNNVPAQTAADAFTNNPFWK</sequence>
<dbReference type="STRING" id="504486.SAMN05660703_2042"/>
<feature type="signal peptide" evidence="1">
    <location>
        <begin position="1"/>
        <end position="24"/>
    </location>
</feature>
<gene>
    <name evidence="2" type="ORF">SAMN05660703_2042</name>
</gene>
<evidence type="ECO:0000256" key="1">
    <source>
        <dbReference type="SAM" id="SignalP"/>
    </source>
</evidence>
<evidence type="ECO:0000313" key="3">
    <source>
        <dbReference type="Proteomes" id="UP000192360"/>
    </source>
</evidence>
<dbReference type="InterPro" id="IPR011990">
    <property type="entry name" value="TPR-like_helical_dom_sf"/>
</dbReference>
<dbReference type="InterPro" id="IPR041662">
    <property type="entry name" value="SusD-like_2"/>
</dbReference>
<dbReference type="OrthoDB" id="725917at2"/>